<accession>A0A7J6UWI5</accession>
<reference evidence="1 2" key="1">
    <citation type="submission" date="2020-06" db="EMBL/GenBank/DDBJ databases">
        <title>Transcriptomic and genomic resources for Thalictrum thalictroides and T. hernandezii: Facilitating candidate gene discovery in an emerging model plant lineage.</title>
        <authorList>
            <person name="Arias T."/>
            <person name="Riano-Pachon D.M."/>
            <person name="Di Stilio V.S."/>
        </authorList>
    </citation>
    <scope>NUCLEOTIDE SEQUENCE [LARGE SCALE GENOMIC DNA]</scope>
    <source>
        <strain evidence="2">cv. WT478/WT964</strain>
        <tissue evidence="1">Leaves</tissue>
    </source>
</reference>
<keyword evidence="2" id="KW-1185">Reference proteome</keyword>
<protein>
    <submittedName>
        <fullName evidence="1">Uncharacterized protein</fullName>
    </submittedName>
</protein>
<evidence type="ECO:0000313" key="2">
    <source>
        <dbReference type="Proteomes" id="UP000554482"/>
    </source>
</evidence>
<evidence type="ECO:0000313" key="1">
    <source>
        <dbReference type="EMBL" id="KAF5176542.1"/>
    </source>
</evidence>
<organism evidence="1 2">
    <name type="scientific">Thalictrum thalictroides</name>
    <name type="common">Rue-anemone</name>
    <name type="synonym">Anemone thalictroides</name>
    <dbReference type="NCBI Taxonomy" id="46969"/>
    <lineage>
        <taxon>Eukaryota</taxon>
        <taxon>Viridiplantae</taxon>
        <taxon>Streptophyta</taxon>
        <taxon>Embryophyta</taxon>
        <taxon>Tracheophyta</taxon>
        <taxon>Spermatophyta</taxon>
        <taxon>Magnoliopsida</taxon>
        <taxon>Ranunculales</taxon>
        <taxon>Ranunculaceae</taxon>
        <taxon>Thalictroideae</taxon>
        <taxon>Thalictrum</taxon>
    </lineage>
</organism>
<gene>
    <name evidence="1" type="ORF">FRX31_033871</name>
</gene>
<feature type="non-terminal residue" evidence="1">
    <location>
        <position position="55"/>
    </location>
</feature>
<name>A0A7J6UWI5_THATH</name>
<sequence>NNQYSDQAESERAMILERFRQATLKWNQDVTAHTGKRGSRFDLITKVLEIVEQSV</sequence>
<proteinExistence type="predicted"/>
<dbReference type="EMBL" id="JABWDY010042612">
    <property type="protein sequence ID" value="KAF5176542.1"/>
    <property type="molecule type" value="Genomic_DNA"/>
</dbReference>
<dbReference type="AlphaFoldDB" id="A0A7J6UWI5"/>
<dbReference type="Proteomes" id="UP000554482">
    <property type="component" value="Unassembled WGS sequence"/>
</dbReference>
<dbReference type="OrthoDB" id="547098at2759"/>
<comment type="caution">
    <text evidence="1">The sequence shown here is derived from an EMBL/GenBank/DDBJ whole genome shotgun (WGS) entry which is preliminary data.</text>
</comment>